<accession>A0ABW9KF85</accession>
<evidence type="ECO:0000256" key="2">
    <source>
        <dbReference type="PROSITE-ProRule" id="PRU00169"/>
    </source>
</evidence>
<dbReference type="EMBL" id="JBJYXY010000001">
    <property type="protein sequence ID" value="MFN2974307.1"/>
    <property type="molecule type" value="Genomic_DNA"/>
</dbReference>
<dbReference type="Gene3D" id="3.40.50.2300">
    <property type="match status" value="1"/>
</dbReference>
<evidence type="ECO:0000259" key="4">
    <source>
        <dbReference type="PROSITE" id="PS50110"/>
    </source>
</evidence>
<feature type="domain" description="Response regulatory" evidence="4">
    <location>
        <begin position="4"/>
        <end position="117"/>
    </location>
</feature>
<name>A0ABW9KF85_9BACT</name>
<dbReference type="SMART" id="SM00448">
    <property type="entry name" value="REC"/>
    <property type="match status" value="1"/>
</dbReference>
<keyword evidence="6" id="KW-1185">Reference proteome</keyword>
<dbReference type="PROSITE" id="PS50110">
    <property type="entry name" value="RESPONSE_REGULATORY"/>
    <property type="match status" value="1"/>
</dbReference>
<dbReference type="PANTHER" id="PTHR44591:SF3">
    <property type="entry name" value="RESPONSE REGULATORY DOMAIN-CONTAINING PROTEIN"/>
    <property type="match status" value="1"/>
</dbReference>
<feature type="compositionally biased region" description="Low complexity" evidence="3">
    <location>
        <begin position="141"/>
        <end position="177"/>
    </location>
</feature>
<dbReference type="Pfam" id="PF00072">
    <property type="entry name" value="Response_reg"/>
    <property type="match status" value="1"/>
</dbReference>
<reference evidence="5 6" key="1">
    <citation type="submission" date="2024-12" db="EMBL/GenBank/DDBJ databases">
        <authorList>
            <person name="Lee Y."/>
        </authorList>
    </citation>
    <scope>NUCLEOTIDE SEQUENCE [LARGE SCALE GENOMIC DNA]</scope>
    <source>
        <strain evidence="5 6">03SUJ4</strain>
    </source>
</reference>
<evidence type="ECO:0000313" key="6">
    <source>
        <dbReference type="Proteomes" id="UP001634747"/>
    </source>
</evidence>
<feature type="modified residue" description="4-aspartylphosphate" evidence="2">
    <location>
        <position position="53"/>
    </location>
</feature>
<proteinExistence type="predicted"/>
<evidence type="ECO:0000256" key="3">
    <source>
        <dbReference type="SAM" id="MobiDB-lite"/>
    </source>
</evidence>
<dbReference type="InterPro" id="IPR001789">
    <property type="entry name" value="Sig_transdc_resp-reg_receiver"/>
</dbReference>
<evidence type="ECO:0000256" key="1">
    <source>
        <dbReference type="ARBA" id="ARBA00022553"/>
    </source>
</evidence>
<dbReference type="RefSeq" id="WP_263414125.1">
    <property type="nucleotide sequence ID" value="NZ_BAABBH010000001.1"/>
</dbReference>
<dbReference type="CDD" id="cd00156">
    <property type="entry name" value="REC"/>
    <property type="match status" value="1"/>
</dbReference>
<gene>
    <name evidence="5" type="ORF">ACK2TP_00885</name>
</gene>
<dbReference type="InterPro" id="IPR050595">
    <property type="entry name" value="Bact_response_regulator"/>
</dbReference>
<comment type="caution">
    <text evidence="5">The sequence shown here is derived from an EMBL/GenBank/DDBJ whole genome shotgun (WGS) entry which is preliminary data.</text>
</comment>
<evidence type="ECO:0000313" key="5">
    <source>
        <dbReference type="EMBL" id="MFN2974307.1"/>
    </source>
</evidence>
<dbReference type="InterPro" id="IPR011006">
    <property type="entry name" value="CheY-like_superfamily"/>
</dbReference>
<feature type="region of interest" description="Disordered" evidence="3">
    <location>
        <begin position="120"/>
        <end position="177"/>
    </location>
</feature>
<dbReference type="PANTHER" id="PTHR44591">
    <property type="entry name" value="STRESS RESPONSE REGULATOR PROTEIN 1"/>
    <property type="match status" value="1"/>
</dbReference>
<protein>
    <submittedName>
        <fullName evidence="5">Response regulator</fullName>
    </submittedName>
</protein>
<sequence>MKRRILLVDDEVAVLLTLKTVLEISGFDVDTATSAREGKSRIKHREYEMVITDMRMEGERAGEEVIEAAKAAPYQPAIALLTAFPVDDEALDSMGADQMLVKPMHTRQLLQQLEALFAKRHGTADASESSEGDETEKPAKKVAATKAVKSAAAKPKPAAAKKTTAKKAPASKKAVAK</sequence>
<organism evidence="5 6">
    <name type="scientific">Terriglobus aquaticus</name>
    <dbReference type="NCBI Taxonomy" id="940139"/>
    <lineage>
        <taxon>Bacteria</taxon>
        <taxon>Pseudomonadati</taxon>
        <taxon>Acidobacteriota</taxon>
        <taxon>Terriglobia</taxon>
        <taxon>Terriglobales</taxon>
        <taxon>Acidobacteriaceae</taxon>
        <taxon>Terriglobus</taxon>
    </lineage>
</organism>
<dbReference type="Proteomes" id="UP001634747">
    <property type="component" value="Unassembled WGS sequence"/>
</dbReference>
<dbReference type="SUPFAM" id="SSF52172">
    <property type="entry name" value="CheY-like"/>
    <property type="match status" value="1"/>
</dbReference>
<keyword evidence="1 2" id="KW-0597">Phosphoprotein</keyword>